<dbReference type="RefSeq" id="WP_107035014.1">
    <property type="nucleotide sequence ID" value="NZ_CP098825.1"/>
</dbReference>
<dbReference type="GO" id="GO:0005737">
    <property type="term" value="C:cytoplasm"/>
    <property type="evidence" value="ECO:0007669"/>
    <property type="project" value="UniProtKB-ARBA"/>
</dbReference>
<feature type="domain" description="Peptidase M24 C-terminal" evidence="6">
    <location>
        <begin position="528"/>
        <end position="587"/>
    </location>
</feature>
<dbReference type="CDD" id="cd01085">
    <property type="entry name" value="APP"/>
    <property type="match status" value="1"/>
</dbReference>
<evidence type="ECO:0000256" key="1">
    <source>
        <dbReference type="ARBA" id="ARBA00008766"/>
    </source>
</evidence>
<dbReference type="InterPro" id="IPR033740">
    <property type="entry name" value="Pept_M24B"/>
</dbReference>
<evidence type="ECO:0000313" key="8">
    <source>
        <dbReference type="Proteomes" id="UP000244925"/>
    </source>
</evidence>
<dbReference type="Proteomes" id="UP000244925">
    <property type="component" value="Unassembled WGS sequence"/>
</dbReference>
<dbReference type="Gene3D" id="3.90.230.10">
    <property type="entry name" value="Creatinase/methionine aminopeptidase superfamily"/>
    <property type="match status" value="1"/>
</dbReference>
<comment type="caution">
    <text evidence="7">The sequence shown here is derived from an EMBL/GenBank/DDBJ whole genome shotgun (WGS) entry which is preliminary data.</text>
</comment>
<dbReference type="Pfam" id="PF16188">
    <property type="entry name" value="Peptidase_M24_C"/>
    <property type="match status" value="1"/>
</dbReference>
<dbReference type="PANTHER" id="PTHR43763">
    <property type="entry name" value="XAA-PRO AMINOPEPTIDASE 1"/>
    <property type="match status" value="1"/>
</dbReference>
<dbReference type="InterPro" id="IPR029149">
    <property type="entry name" value="Creatin/AminoP/Spt16_N"/>
</dbReference>
<dbReference type="AlphaFoldDB" id="A0A2V1J0A7"/>
<dbReference type="GO" id="GO:0070006">
    <property type="term" value="F:metalloaminopeptidase activity"/>
    <property type="evidence" value="ECO:0007669"/>
    <property type="project" value="InterPro"/>
</dbReference>
<dbReference type="InterPro" id="IPR000587">
    <property type="entry name" value="Creatinase_N"/>
</dbReference>
<evidence type="ECO:0000259" key="4">
    <source>
        <dbReference type="Pfam" id="PF00557"/>
    </source>
</evidence>
<dbReference type="InterPro" id="IPR000994">
    <property type="entry name" value="Pept_M24"/>
</dbReference>
<organism evidence="7 8">
    <name type="scientific">Paramuribaculum intestinale</name>
    <dbReference type="NCBI Taxonomy" id="2094151"/>
    <lineage>
        <taxon>Bacteria</taxon>
        <taxon>Pseudomonadati</taxon>
        <taxon>Bacteroidota</taxon>
        <taxon>Bacteroidia</taxon>
        <taxon>Bacteroidales</taxon>
        <taxon>Muribaculaceae</taxon>
        <taxon>Paramuribaculum</taxon>
    </lineage>
</organism>
<keyword evidence="8" id="KW-1185">Reference proteome</keyword>
<reference evidence="8" key="1">
    <citation type="submission" date="2018-02" db="EMBL/GenBank/DDBJ databases">
        <authorList>
            <person name="Clavel T."/>
            <person name="Strowig T."/>
        </authorList>
    </citation>
    <scope>NUCLEOTIDE SEQUENCE [LARGE SCALE GENOMIC DNA]</scope>
    <source>
        <strain evidence="8">DSM 100764</strain>
    </source>
</reference>
<feature type="domain" description="Peptidase M24" evidence="4">
    <location>
        <begin position="303"/>
        <end position="516"/>
    </location>
</feature>
<evidence type="ECO:0000259" key="5">
    <source>
        <dbReference type="Pfam" id="PF01321"/>
    </source>
</evidence>
<dbReference type="InterPro" id="IPR032416">
    <property type="entry name" value="Peptidase_M24_C"/>
</dbReference>
<feature type="domain" description="Creatinase N-terminal" evidence="5">
    <location>
        <begin position="2"/>
        <end position="127"/>
    </location>
</feature>
<protein>
    <submittedName>
        <fullName evidence="7">Aminopeptidase P family protein</fullName>
    </submittedName>
</protein>
<dbReference type="InterPro" id="IPR050422">
    <property type="entry name" value="X-Pro_aminopeptidase_P"/>
</dbReference>
<comment type="similarity">
    <text evidence="1">Belongs to the peptidase M24B family.</text>
</comment>
<dbReference type="EMBL" id="PUBV01000002">
    <property type="protein sequence ID" value="PWB09392.1"/>
    <property type="molecule type" value="Genomic_DNA"/>
</dbReference>
<evidence type="ECO:0000313" key="7">
    <source>
        <dbReference type="EMBL" id="PWB09392.1"/>
    </source>
</evidence>
<dbReference type="GeneID" id="93425303"/>
<accession>A0A2V1J0A7</accession>
<name>A0A2V1J0A7_9BACT</name>
<dbReference type="PANTHER" id="PTHR43763:SF6">
    <property type="entry name" value="XAA-PRO AMINOPEPTIDASE 1"/>
    <property type="match status" value="1"/>
</dbReference>
<evidence type="ECO:0000259" key="6">
    <source>
        <dbReference type="Pfam" id="PF16188"/>
    </source>
</evidence>
<keyword evidence="7" id="KW-0031">Aminopeptidase</keyword>
<dbReference type="GO" id="GO:0046872">
    <property type="term" value="F:metal ion binding"/>
    <property type="evidence" value="ECO:0007669"/>
    <property type="project" value="UniProtKB-KW"/>
</dbReference>
<evidence type="ECO:0000256" key="3">
    <source>
        <dbReference type="ARBA" id="ARBA00022801"/>
    </source>
</evidence>
<dbReference type="Gene3D" id="3.40.350.10">
    <property type="entry name" value="Creatinase/prolidase N-terminal domain"/>
    <property type="match status" value="2"/>
</dbReference>
<keyword evidence="3" id="KW-0378">Hydrolase</keyword>
<dbReference type="SUPFAM" id="SSF53092">
    <property type="entry name" value="Creatinase/prolidase N-terminal domain"/>
    <property type="match status" value="1"/>
</dbReference>
<dbReference type="Pfam" id="PF16189">
    <property type="entry name" value="Creatinase_N_2"/>
    <property type="match status" value="1"/>
</dbReference>
<dbReference type="InterPro" id="IPR036005">
    <property type="entry name" value="Creatinase/aminopeptidase-like"/>
</dbReference>
<sequence length="587" mass="64897">MIKQLRDLMRSKGIDAAIFPQTDPHQSEYIADHWQVRRWLSGFTGSAGALVVTPTEAYVWADSRYWLQAAAQLSGTGIAVMEEGKPEVPAITEWICSRLTDGQTVGIHGMLFSIDATEALRSRLGEAGIKLDTDFDAAGELWTGRPALPDAPIFVHDVKYAGEEPSSKIAAILAETFRCGANAIFISDLAEIAWTLNIRSRDVESNPVAISFLYLSETDSTLFVDPRKLTPEVIAHLDSCGIATQPYDRTLPFLAALPDTARVLVSPSQTAGDVACALGKNRTVRHDSPVAILKGCKNETQIEGIRQAMRRDGAALVKAFMHIEADVAAQRPLTEMGIADLLTHYRSQQPLYFDQSFDTIAGYGPHGAIVHYSATPDTDARIRTDNLLLIDSGANYLDGTTDITRTVALGQPTERQRTDFTLVMKGHIALAAAVYPEGTRGAQLDALARQFLWQHGLSYLHGTGHGVGHFLNVHEGPQSIRLNENPTPLRPGMITSDEPGLYREGEYGIRCENLVLTVPARTTEFGRFLKFETLTLFPFDRKLFDLSIMTPQEIQWVNEYHDKVRRELSPLLSPEENAWLTERTMPL</sequence>
<keyword evidence="2" id="KW-0479">Metal-binding</keyword>
<keyword evidence="7" id="KW-0645">Protease</keyword>
<dbReference type="SUPFAM" id="SSF55920">
    <property type="entry name" value="Creatinase/aminopeptidase"/>
    <property type="match status" value="1"/>
</dbReference>
<dbReference type="Pfam" id="PF01321">
    <property type="entry name" value="Creatinase_N"/>
    <property type="match status" value="1"/>
</dbReference>
<proteinExistence type="inferred from homology"/>
<dbReference type="Pfam" id="PF00557">
    <property type="entry name" value="Peptidase_M24"/>
    <property type="match status" value="1"/>
</dbReference>
<evidence type="ECO:0000256" key="2">
    <source>
        <dbReference type="ARBA" id="ARBA00022723"/>
    </source>
</evidence>
<gene>
    <name evidence="7" type="ORF">C5O25_01770</name>
</gene>
<dbReference type="FunFam" id="3.90.230.10:FF:000009">
    <property type="entry name" value="xaa-Pro aminopeptidase 2"/>
    <property type="match status" value="1"/>
</dbReference>